<dbReference type="InterPro" id="IPR050384">
    <property type="entry name" value="Endophilin_SH3RF"/>
</dbReference>
<dbReference type="SUPFAM" id="SSF50044">
    <property type="entry name" value="SH3-domain"/>
    <property type="match status" value="2"/>
</dbReference>
<dbReference type="WBParaSite" id="jg8493">
    <property type="protein sequence ID" value="jg8493"/>
    <property type="gene ID" value="jg8493"/>
</dbReference>
<dbReference type="SMART" id="SM00326">
    <property type="entry name" value="SH3"/>
    <property type="match status" value="2"/>
</dbReference>
<feature type="domain" description="SH3" evidence="4">
    <location>
        <begin position="3"/>
        <end position="74"/>
    </location>
</feature>
<keyword evidence="5" id="KW-1185">Reference proteome</keyword>
<accession>A0A915EQS7</accession>
<evidence type="ECO:0000256" key="2">
    <source>
        <dbReference type="PROSITE-ProRule" id="PRU00192"/>
    </source>
</evidence>
<evidence type="ECO:0000256" key="1">
    <source>
        <dbReference type="ARBA" id="ARBA00022443"/>
    </source>
</evidence>
<dbReference type="InterPro" id="IPR001452">
    <property type="entry name" value="SH3_domain"/>
</dbReference>
<dbReference type="AlphaFoldDB" id="A0A915EQS7"/>
<feature type="region of interest" description="Disordered" evidence="3">
    <location>
        <begin position="65"/>
        <end position="95"/>
    </location>
</feature>
<feature type="compositionally biased region" description="Low complexity" evidence="3">
    <location>
        <begin position="82"/>
        <end position="95"/>
    </location>
</feature>
<dbReference type="Pfam" id="PF00018">
    <property type="entry name" value="SH3_1"/>
    <property type="match status" value="2"/>
</dbReference>
<reference evidence="6" key="1">
    <citation type="submission" date="2022-11" db="UniProtKB">
        <authorList>
            <consortium name="WormBaseParasite"/>
        </authorList>
    </citation>
    <scope>IDENTIFICATION</scope>
</reference>
<protein>
    <submittedName>
        <fullName evidence="6">SH3 domain-containing protein</fullName>
    </submittedName>
</protein>
<evidence type="ECO:0000259" key="4">
    <source>
        <dbReference type="PROSITE" id="PS50002"/>
    </source>
</evidence>
<dbReference type="PROSITE" id="PS50002">
    <property type="entry name" value="SH3"/>
    <property type="match status" value="1"/>
</dbReference>
<evidence type="ECO:0000313" key="5">
    <source>
        <dbReference type="Proteomes" id="UP000887574"/>
    </source>
</evidence>
<dbReference type="CDD" id="cd00174">
    <property type="entry name" value="SH3"/>
    <property type="match status" value="1"/>
</dbReference>
<proteinExistence type="predicted"/>
<keyword evidence="1 2" id="KW-0728">SH3 domain</keyword>
<dbReference type="Proteomes" id="UP000887574">
    <property type="component" value="Unplaced"/>
</dbReference>
<dbReference type="Gene3D" id="2.30.30.40">
    <property type="entry name" value="SH3 Domains"/>
    <property type="match status" value="2"/>
</dbReference>
<sequence length="183" mass="20479">METPTIYVVAKYDYTAQEDQELSLKKNDRLKLLDDSKNWWKVINEIMKSVLCLPTILSKMFGGARSKSKSDFNEGGSTTYQSDFGSSSRSYNGSNGTKMDSLRVNAVAKFDYEPQREDELALIKGQTVIVLDKSSDGGGKEKSMIAKDGSLQIINGRIQEIVMALYSFEAQNAEELTFKKETN</sequence>
<evidence type="ECO:0000256" key="3">
    <source>
        <dbReference type="SAM" id="MobiDB-lite"/>
    </source>
</evidence>
<name>A0A915EQS7_9BILA</name>
<dbReference type="InterPro" id="IPR036028">
    <property type="entry name" value="SH3-like_dom_sf"/>
</dbReference>
<dbReference type="PANTHER" id="PTHR14167">
    <property type="entry name" value="SH3 DOMAIN-CONTAINING"/>
    <property type="match status" value="1"/>
</dbReference>
<dbReference type="PANTHER" id="PTHR14167:SF116">
    <property type="entry name" value="CAP, ISOFORM AC"/>
    <property type="match status" value="1"/>
</dbReference>
<organism evidence="5 6">
    <name type="scientific">Ditylenchus dipsaci</name>
    <dbReference type="NCBI Taxonomy" id="166011"/>
    <lineage>
        <taxon>Eukaryota</taxon>
        <taxon>Metazoa</taxon>
        <taxon>Ecdysozoa</taxon>
        <taxon>Nematoda</taxon>
        <taxon>Chromadorea</taxon>
        <taxon>Rhabditida</taxon>
        <taxon>Tylenchina</taxon>
        <taxon>Tylenchomorpha</taxon>
        <taxon>Sphaerularioidea</taxon>
        <taxon>Anguinidae</taxon>
        <taxon>Anguininae</taxon>
        <taxon>Ditylenchus</taxon>
    </lineage>
</organism>
<evidence type="ECO:0000313" key="6">
    <source>
        <dbReference type="WBParaSite" id="jg8493"/>
    </source>
</evidence>